<comment type="caution">
    <text evidence="1">The sequence shown here is derived from an EMBL/GenBank/DDBJ whole genome shotgun (WGS) entry which is preliminary data.</text>
</comment>
<dbReference type="AlphaFoldDB" id="A0A0L0VHX0"/>
<protein>
    <submittedName>
        <fullName evidence="1">Uncharacterized protein</fullName>
    </submittedName>
</protein>
<accession>A0A0L0VHX0</accession>
<evidence type="ECO:0000313" key="1">
    <source>
        <dbReference type="EMBL" id="KNE98887.1"/>
    </source>
</evidence>
<sequence>MKKRRRVGFNRASRDVLVSRYRWSYHLAPIFKRGAVCNIPRLRLRNKESSLVRQQNWSSTNAPRGNLLYVKLTISPQAKSSSGTQKQPNLTRLTTPSSWVFLTLHVTASHRPNLHIHRPPAVGGAASELATALKIHSSPQTFSPSSPIIPRGICIPVHHASIPRAPGARFPRTTILPGDIGLSEGPGVVALSDRLDGEFLPLPHSSVDRTTGVRDTPLSATGQLICCPCKTDIAPKSLTAVGVRRLQCHFQKSRDMGSWLSG</sequence>
<keyword evidence="2" id="KW-1185">Reference proteome</keyword>
<proteinExistence type="predicted"/>
<name>A0A0L0VHX0_9BASI</name>
<dbReference type="Proteomes" id="UP000054564">
    <property type="component" value="Unassembled WGS sequence"/>
</dbReference>
<reference evidence="2" key="1">
    <citation type="submission" date="2014-03" db="EMBL/GenBank/DDBJ databases">
        <title>The Genome Sequence of Puccinia striiformis f. sp. tritici PST-78.</title>
        <authorList>
            <consortium name="The Broad Institute Genome Sequencing Platform"/>
            <person name="Cuomo C."/>
            <person name="Hulbert S."/>
            <person name="Chen X."/>
            <person name="Walker B."/>
            <person name="Young S.K."/>
            <person name="Zeng Q."/>
            <person name="Gargeya S."/>
            <person name="Fitzgerald M."/>
            <person name="Haas B."/>
            <person name="Abouelleil A."/>
            <person name="Alvarado L."/>
            <person name="Arachchi H.M."/>
            <person name="Berlin A.M."/>
            <person name="Chapman S.B."/>
            <person name="Goldberg J."/>
            <person name="Griggs A."/>
            <person name="Gujja S."/>
            <person name="Hansen M."/>
            <person name="Howarth C."/>
            <person name="Imamovic A."/>
            <person name="Larimer J."/>
            <person name="McCowan C."/>
            <person name="Montmayeur A."/>
            <person name="Murphy C."/>
            <person name="Neiman D."/>
            <person name="Pearson M."/>
            <person name="Priest M."/>
            <person name="Roberts A."/>
            <person name="Saif S."/>
            <person name="Shea T."/>
            <person name="Sisk P."/>
            <person name="Sykes S."/>
            <person name="Wortman J."/>
            <person name="Nusbaum C."/>
            <person name="Birren B."/>
        </authorList>
    </citation>
    <scope>NUCLEOTIDE SEQUENCE [LARGE SCALE GENOMIC DNA]</scope>
    <source>
        <strain evidence="2">race PST-78</strain>
    </source>
</reference>
<evidence type="ECO:0000313" key="2">
    <source>
        <dbReference type="Proteomes" id="UP000054564"/>
    </source>
</evidence>
<dbReference type="EMBL" id="AJIL01000052">
    <property type="protein sequence ID" value="KNE98887.1"/>
    <property type="molecule type" value="Genomic_DNA"/>
</dbReference>
<gene>
    <name evidence="1" type="ORF">PSTG_07907</name>
</gene>
<organism evidence="1 2">
    <name type="scientific">Puccinia striiformis f. sp. tritici PST-78</name>
    <dbReference type="NCBI Taxonomy" id="1165861"/>
    <lineage>
        <taxon>Eukaryota</taxon>
        <taxon>Fungi</taxon>
        <taxon>Dikarya</taxon>
        <taxon>Basidiomycota</taxon>
        <taxon>Pucciniomycotina</taxon>
        <taxon>Pucciniomycetes</taxon>
        <taxon>Pucciniales</taxon>
        <taxon>Pucciniaceae</taxon>
        <taxon>Puccinia</taxon>
    </lineage>
</organism>